<feature type="compositionally biased region" description="Basic and acidic residues" evidence="1">
    <location>
        <begin position="125"/>
        <end position="148"/>
    </location>
</feature>
<feature type="region of interest" description="Disordered" evidence="1">
    <location>
        <begin position="92"/>
        <end position="150"/>
    </location>
</feature>
<evidence type="ECO:0000313" key="3">
    <source>
        <dbReference type="Proteomes" id="UP000007435"/>
    </source>
</evidence>
<dbReference type="eggNOG" id="ENOG5033BBD">
    <property type="taxonomic scope" value="Bacteria"/>
</dbReference>
<reference evidence="2 3" key="2">
    <citation type="journal article" date="2011" name="Stand. Genomic Sci.">
        <title>Complete genome sequence of Leadbetterella byssophila type strain (4M15).</title>
        <authorList>
            <person name="Abt B."/>
            <person name="Teshima H."/>
            <person name="Lucas S."/>
            <person name="Lapidus A."/>
            <person name="Del Rio T.G."/>
            <person name="Nolan M."/>
            <person name="Tice H."/>
            <person name="Cheng J.F."/>
            <person name="Pitluck S."/>
            <person name="Liolios K."/>
            <person name="Pagani I."/>
            <person name="Ivanova N."/>
            <person name="Mavromatis K."/>
            <person name="Pati A."/>
            <person name="Tapia R."/>
            <person name="Han C."/>
            <person name="Goodwin L."/>
            <person name="Chen A."/>
            <person name="Palaniappan K."/>
            <person name="Land M."/>
            <person name="Hauser L."/>
            <person name="Chang Y.J."/>
            <person name="Jeffries C.D."/>
            <person name="Rohde M."/>
            <person name="Goker M."/>
            <person name="Tindall B.J."/>
            <person name="Detter J.C."/>
            <person name="Woyke T."/>
            <person name="Bristow J."/>
            <person name="Eisen J.A."/>
            <person name="Markowitz V."/>
            <person name="Hugenholtz P."/>
            <person name="Klenk H.P."/>
            <person name="Kyrpides N.C."/>
        </authorList>
    </citation>
    <scope>NUCLEOTIDE SEQUENCE [LARGE SCALE GENOMIC DNA]</scope>
    <source>
        <strain evidence="3">DSM 17132 / JCM 16389 / KACC 11308 / NBRC 106382 / 4M15</strain>
    </source>
</reference>
<keyword evidence="3" id="KW-1185">Reference proteome</keyword>
<dbReference type="EMBL" id="CP002305">
    <property type="protein sequence ID" value="ADQ17263.1"/>
    <property type="molecule type" value="Genomic_DNA"/>
</dbReference>
<organism evidence="2 3">
    <name type="scientific">Leadbetterella byssophila (strain DSM 17132 / JCM 16389 / KACC 11308 / NBRC 106382 / 4M15)</name>
    <dbReference type="NCBI Taxonomy" id="649349"/>
    <lineage>
        <taxon>Bacteria</taxon>
        <taxon>Pseudomonadati</taxon>
        <taxon>Bacteroidota</taxon>
        <taxon>Cytophagia</taxon>
        <taxon>Cytophagales</taxon>
        <taxon>Leadbetterellaceae</taxon>
        <taxon>Leadbetterella</taxon>
    </lineage>
</organism>
<dbReference type="HOGENOM" id="CLU_917617_0_0_10"/>
<reference key="1">
    <citation type="submission" date="2010-11" db="EMBL/GenBank/DDBJ databases">
        <title>The complete genome of Leadbetterella byssophila DSM 17132.</title>
        <authorList>
            <consortium name="US DOE Joint Genome Institute (JGI-PGF)"/>
            <person name="Lucas S."/>
            <person name="Copeland A."/>
            <person name="Lapidus A."/>
            <person name="Glavina del Rio T."/>
            <person name="Dalin E."/>
            <person name="Tice H."/>
            <person name="Bruce D."/>
            <person name="Goodwin L."/>
            <person name="Pitluck S."/>
            <person name="Kyrpides N."/>
            <person name="Mavromatis K."/>
            <person name="Ivanova N."/>
            <person name="Teshima H."/>
            <person name="Brettin T."/>
            <person name="Detter J.C."/>
            <person name="Han C."/>
            <person name="Tapia R."/>
            <person name="Land M."/>
            <person name="Hauser L."/>
            <person name="Markowitz V."/>
            <person name="Cheng J.-F."/>
            <person name="Hugenholtz P."/>
            <person name="Woyke T."/>
            <person name="Wu D."/>
            <person name="Tindall B."/>
            <person name="Pomrenke H.G."/>
            <person name="Brambilla E."/>
            <person name="Klenk H.-P."/>
            <person name="Eisen J.A."/>
        </authorList>
    </citation>
    <scope>NUCLEOTIDE SEQUENCE [LARGE SCALE GENOMIC DNA]</scope>
    <source>
        <strain>DSM 17132</strain>
    </source>
</reference>
<evidence type="ECO:0000256" key="1">
    <source>
        <dbReference type="SAM" id="MobiDB-lite"/>
    </source>
</evidence>
<gene>
    <name evidence="2" type="ordered locus">Lbys_1555</name>
</gene>
<dbReference type="OrthoDB" id="1427164at2"/>
<name>E4RXM8_LEAB4</name>
<protein>
    <submittedName>
        <fullName evidence="2">Uncharacterized protein</fullName>
    </submittedName>
</protein>
<proteinExistence type="predicted"/>
<dbReference type="RefSeq" id="WP_013408312.1">
    <property type="nucleotide sequence ID" value="NC_014655.1"/>
</dbReference>
<feature type="compositionally biased region" description="Low complexity" evidence="1">
    <location>
        <begin position="92"/>
        <end position="115"/>
    </location>
</feature>
<dbReference type="Proteomes" id="UP000007435">
    <property type="component" value="Chromosome"/>
</dbReference>
<accession>E4RXM8</accession>
<evidence type="ECO:0000313" key="2">
    <source>
        <dbReference type="EMBL" id="ADQ17263.1"/>
    </source>
</evidence>
<dbReference type="AlphaFoldDB" id="E4RXM8"/>
<dbReference type="STRING" id="649349.Lbys_1555"/>
<sequence>MKSLFTLIILLLLGLSTYAQDIVIKNDKTELKAQVLEILAGEIKYKKWEHLDGPTYTILKSEVFMIIYKNGSRETFDVKPTAPVTAPAPVVTPAAQTTSSPAPVATPAVSSPAPVEETLGTPKPAGDRDRYAFTPKDKARERNKKPGKDYNQADQITGFGVFLNTIGKTTVPTIGMNSESFWIAPNVAYYYGIYLSYHQEELMGYKMWALPVALNVGASYYFNQLIKLDKRIATVYATPYLSIQNSFVFIDGESQSSKTNFGFAFRTGGSYRFSKTWGVFGEVHIGKGDPGFQVGLCRAWVKK</sequence>
<dbReference type="KEGG" id="lby:Lbys_1555"/>